<dbReference type="Proteomes" id="UP001458880">
    <property type="component" value="Unassembled WGS sequence"/>
</dbReference>
<evidence type="ECO:0000313" key="2">
    <source>
        <dbReference type="EMBL" id="KAK9696608.1"/>
    </source>
</evidence>
<dbReference type="AlphaFoldDB" id="A0AAW1J1W0"/>
<sequence>MGLDFLTITETKRKGEGGSKTTKGHTLIHSGAKTEKRAAAGVGCLINKRHERREEQKRPIIVVYGFNEDDKAENKEKFWEELTIAVAENKEKFWEELTIAVEEAKGRLYITG</sequence>
<accession>A0AAW1J1W0</accession>
<dbReference type="EMBL" id="JASPKY010000446">
    <property type="protein sequence ID" value="KAK9696608.1"/>
    <property type="molecule type" value="Genomic_DNA"/>
</dbReference>
<keyword evidence="3" id="KW-1185">Reference proteome</keyword>
<reference evidence="2 3" key="1">
    <citation type="journal article" date="2024" name="BMC Genomics">
        <title>De novo assembly and annotation of Popillia japonica's genome with initial clues to its potential as an invasive pest.</title>
        <authorList>
            <person name="Cucini C."/>
            <person name="Boschi S."/>
            <person name="Funari R."/>
            <person name="Cardaioli E."/>
            <person name="Iannotti N."/>
            <person name="Marturano G."/>
            <person name="Paoli F."/>
            <person name="Bruttini M."/>
            <person name="Carapelli A."/>
            <person name="Frati F."/>
            <person name="Nardi F."/>
        </authorList>
    </citation>
    <scope>NUCLEOTIDE SEQUENCE [LARGE SCALE GENOMIC DNA]</scope>
    <source>
        <strain evidence="2">DMR45628</strain>
    </source>
</reference>
<comment type="caution">
    <text evidence="2">The sequence shown here is derived from an EMBL/GenBank/DDBJ whole genome shotgun (WGS) entry which is preliminary data.</text>
</comment>
<gene>
    <name evidence="2" type="ORF">QE152_g31472</name>
</gene>
<evidence type="ECO:0000256" key="1">
    <source>
        <dbReference type="SAM" id="MobiDB-lite"/>
    </source>
</evidence>
<proteinExistence type="predicted"/>
<feature type="region of interest" description="Disordered" evidence="1">
    <location>
        <begin position="1"/>
        <end position="32"/>
    </location>
</feature>
<organism evidence="2 3">
    <name type="scientific">Popillia japonica</name>
    <name type="common">Japanese beetle</name>
    <dbReference type="NCBI Taxonomy" id="7064"/>
    <lineage>
        <taxon>Eukaryota</taxon>
        <taxon>Metazoa</taxon>
        <taxon>Ecdysozoa</taxon>
        <taxon>Arthropoda</taxon>
        <taxon>Hexapoda</taxon>
        <taxon>Insecta</taxon>
        <taxon>Pterygota</taxon>
        <taxon>Neoptera</taxon>
        <taxon>Endopterygota</taxon>
        <taxon>Coleoptera</taxon>
        <taxon>Polyphaga</taxon>
        <taxon>Scarabaeiformia</taxon>
        <taxon>Scarabaeidae</taxon>
        <taxon>Rutelinae</taxon>
        <taxon>Popillia</taxon>
    </lineage>
</organism>
<protein>
    <submittedName>
        <fullName evidence="2">Uncharacterized protein</fullName>
    </submittedName>
</protein>
<evidence type="ECO:0000313" key="3">
    <source>
        <dbReference type="Proteomes" id="UP001458880"/>
    </source>
</evidence>
<name>A0AAW1J1W0_POPJA</name>